<dbReference type="EMBL" id="UINC01001811">
    <property type="protein sequence ID" value="SUZ89248.1"/>
    <property type="molecule type" value="Genomic_DNA"/>
</dbReference>
<sequence>MTDRMLAYLVGCGDDRPWGPHRGARDPAPPLDDRRVVVPQTVHFGGHSTRWDGGCCICPAEAPHPDAMPIVGRAWLTTYGQIQDVIAQENGMPTDAASLPDPPPGPGEAVVVVDGVIDLLIGMDPIDGRPAVTFGSTAPPPPGPPSLSYRQVLAEGMAEMGLTPEEAEAHLVDLDRS</sequence>
<gene>
    <name evidence="1" type="ORF">METZ01_LOCUS42102</name>
</gene>
<reference evidence="1" key="1">
    <citation type="submission" date="2018-05" db="EMBL/GenBank/DDBJ databases">
        <authorList>
            <person name="Lanie J.A."/>
            <person name="Ng W.-L."/>
            <person name="Kazmierczak K.M."/>
            <person name="Andrzejewski T.M."/>
            <person name="Davidsen T.M."/>
            <person name="Wayne K.J."/>
            <person name="Tettelin H."/>
            <person name="Glass J.I."/>
            <person name="Rusch D."/>
            <person name="Podicherti R."/>
            <person name="Tsui H.-C.T."/>
            <person name="Winkler M.E."/>
        </authorList>
    </citation>
    <scope>NUCLEOTIDE SEQUENCE</scope>
</reference>
<evidence type="ECO:0000313" key="1">
    <source>
        <dbReference type="EMBL" id="SUZ89248.1"/>
    </source>
</evidence>
<protein>
    <submittedName>
        <fullName evidence="1">Uncharacterized protein</fullName>
    </submittedName>
</protein>
<proteinExistence type="predicted"/>
<dbReference type="AlphaFoldDB" id="A0A381RE67"/>
<organism evidence="1">
    <name type="scientific">marine metagenome</name>
    <dbReference type="NCBI Taxonomy" id="408172"/>
    <lineage>
        <taxon>unclassified sequences</taxon>
        <taxon>metagenomes</taxon>
        <taxon>ecological metagenomes</taxon>
    </lineage>
</organism>
<name>A0A381RE67_9ZZZZ</name>
<accession>A0A381RE67</accession>